<name>A0A235EXI8_9RHOO</name>
<keyword evidence="11" id="KW-1185">Reference proteome</keyword>
<dbReference type="InterPro" id="IPR050397">
    <property type="entry name" value="Env_Response_Regulators"/>
</dbReference>
<evidence type="ECO:0000256" key="7">
    <source>
        <dbReference type="ARBA" id="ARBA00023163"/>
    </source>
</evidence>
<evidence type="ECO:0000256" key="2">
    <source>
        <dbReference type="ARBA" id="ARBA00022692"/>
    </source>
</evidence>
<dbReference type="SUPFAM" id="SSF46785">
    <property type="entry name" value="Winged helix' DNA-binding domain"/>
    <property type="match status" value="1"/>
</dbReference>
<reference evidence="10 11" key="1">
    <citation type="submission" date="2017-07" db="EMBL/GenBank/DDBJ databases">
        <title>Thauera sp. KNDSS-Mac4 genome sequence and assembly.</title>
        <authorList>
            <person name="Mayilraj S."/>
        </authorList>
    </citation>
    <scope>NUCLEOTIDE SEQUENCE [LARGE SCALE GENOMIC DNA]</scope>
    <source>
        <strain evidence="10 11">KNDSS-Mac4</strain>
    </source>
</reference>
<dbReference type="InterPro" id="IPR036388">
    <property type="entry name" value="WH-like_DNA-bd_sf"/>
</dbReference>
<dbReference type="InterPro" id="IPR018490">
    <property type="entry name" value="cNMP-bd_dom_sf"/>
</dbReference>
<dbReference type="EMBL" id="NOIH01000015">
    <property type="protein sequence ID" value="OYD53135.1"/>
    <property type="molecule type" value="Genomic_DNA"/>
</dbReference>
<dbReference type="GO" id="GO:0016020">
    <property type="term" value="C:membrane"/>
    <property type="evidence" value="ECO:0007669"/>
    <property type="project" value="UniProtKB-SubCell"/>
</dbReference>
<evidence type="ECO:0000256" key="6">
    <source>
        <dbReference type="ARBA" id="ARBA00023136"/>
    </source>
</evidence>
<dbReference type="PROSITE" id="PS51063">
    <property type="entry name" value="HTH_CRP_2"/>
    <property type="match status" value="1"/>
</dbReference>
<dbReference type="Gene3D" id="2.60.120.10">
    <property type="entry name" value="Jelly Rolls"/>
    <property type="match status" value="1"/>
</dbReference>
<evidence type="ECO:0000313" key="11">
    <source>
        <dbReference type="Proteomes" id="UP000215181"/>
    </source>
</evidence>
<dbReference type="GO" id="GO:0003677">
    <property type="term" value="F:DNA binding"/>
    <property type="evidence" value="ECO:0007669"/>
    <property type="project" value="UniProtKB-KW"/>
</dbReference>
<keyword evidence="2" id="KW-0812">Transmembrane</keyword>
<dbReference type="Gene3D" id="1.20.120.960">
    <property type="entry name" value="Histidine kinase NarX, sensor domain"/>
    <property type="match status" value="1"/>
</dbReference>
<dbReference type="Gene3D" id="1.10.10.10">
    <property type="entry name" value="Winged helix-like DNA-binding domain superfamily/Winged helix DNA-binding domain"/>
    <property type="match status" value="1"/>
</dbReference>
<comment type="caution">
    <text evidence="10">The sequence shown here is derived from an EMBL/GenBank/DDBJ whole genome shotgun (WGS) entry which is preliminary data.</text>
</comment>
<evidence type="ECO:0000256" key="5">
    <source>
        <dbReference type="ARBA" id="ARBA00023125"/>
    </source>
</evidence>
<dbReference type="InterPro" id="IPR012318">
    <property type="entry name" value="HTH_CRP"/>
</dbReference>
<dbReference type="SUPFAM" id="SSF51206">
    <property type="entry name" value="cAMP-binding domain-like"/>
    <property type="match status" value="1"/>
</dbReference>
<dbReference type="Pfam" id="PF13675">
    <property type="entry name" value="PilJ"/>
    <property type="match status" value="1"/>
</dbReference>
<dbReference type="InterPro" id="IPR014710">
    <property type="entry name" value="RmlC-like_jellyroll"/>
</dbReference>
<keyword evidence="6" id="KW-0472">Membrane</keyword>
<dbReference type="CDD" id="cd00038">
    <property type="entry name" value="CAP_ED"/>
    <property type="match status" value="1"/>
</dbReference>
<dbReference type="Proteomes" id="UP000215181">
    <property type="component" value="Unassembled WGS sequence"/>
</dbReference>
<dbReference type="InterPro" id="IPR029014">
    <property type="entry name" value="NiFe-Hase_large"/>
</dbReference>
<dbReference type="InterPro" id="IPR029095">
    <property type="entry name" value="NarX-like_N"/>
</dbReference>
<keyword evidence="7" id="KW-0804">Transcription</keyword>
<organism evidence="10 11">
    <name type="scientific">Thauera propionica</name>
    <dbReference type="NCBI Taxonomy" id="2019431"/>
    <lineage>
        <taxon>Bacteria</taxon>
        <taxon>Pseudomonadati</taxon>
        <taxon>Pseudomonadota</taxon>
        <taxon>Betaproteobacteria</taxon>
        <taxon>Rhodocyclales</taxon>
        <taxon>Zoogloeaceae</taxon>
        <taxon>Thauera</taxon>
    </lineage>
</organism>
<dbReference type="PANTHER" id="PTHR24567:SF26">
    <property type="entry name" value="REGULATORY PROTEIN YEIL"/>
    <property type="match status" value="1"/>
</dbReference>
<comment type="subcellular location">
    <subcellularLocation>
        <location evidence="1">Membrane</location>
        <topology evidence="1">Multi-pass membrane protein</topology>
    </subcellularLocation>
</comment>
<sequence>MIAPTRDALWAQRKLLAAEPLFSGLPPALLDELVAGSRVLELNAQSLLYRAEDPIREAFVLASGSVAREHLLPTGNEKVLELAQAPQVLALGELLARTHYGASCRALAHSIVVAIDIRRLRVVIQHDPALSWRIMQALAQRQCAIEFDVTGHHSGATGAQRILDYLLAQAGDRIGLAGETTVVLKASKKIIAARIGMTPESFSRSLRQLSDQGVVVVEGRKVHIQHAALSDIETGRSGQRLRFARKTKAHGEPSSARIAPGALVNLCGRCRMLSQRMAIAWALIAAGLSVEKAAVRLRRLMHEFERVLARLEALGLPDLLESGRSAVVEAWPDYRAALAEEGATPARAEWVLASSETVLDAADRLTGAAEHLFGLPDAHYVNVAGRNRMLSQRIGKLFVLREWVAEPVRIQDEIDAATREFERNLDELRHSGRRLPELSAQLQEVSDQWQRFLRALAPDVMRAQRGQHVRAVVGEADRLLRHVDTAVKLYERLTPTPAG</sequence>
<dbReference type="InterPro" id="IPR042295">
    <property type="entry name" value="NarX-like_N_sf"/>
</dbReference>
<feature type="domain" description="Cyclic nucleotide-binding" evidence="8">
    <location>
        <begin position="21"/>
        <end position="141"/>
    </location>
</feature>
<dbReference type="GO" id="GO:0005829">
    <property type="term" value="C:cytosol"/>
    <property type="evidence" value="ECO:0007669"/>
    <property type="project" value="TreeGrafter"/>
</dbReference>
<keyword evidence="3" id="KW-1133">Transmembrane helix</keyword>
<dbReference type="Pfam" id="PF13545">
    <property type="entry name" value="HTH_Crp_2"/>
    <property type="match status" value="1"/>
</dbReference>
<feature type="domain" description="HTH crp-type" evidence="9">
    <location>
        <begin position="156"/>
        <end position="228"/>
    </location>
</feature>
<dbReference type="GO" id="GO:0003700">
    <property type="term" value="F:DNA-binding transcription factor activity"/>
    <property type="evidence" value="ECO:0007669"/>
    <property type="project" value="TreeGrafter"/>
</dbReference>
<dbReference type="SMART" id="SM00100">
    <property type="entry name" value="cNMP"/>
    <property type="match status" value="1"/>
</dbReference>
<evidence type="ECO:0000259" key="9">
    <source>
        <dbReference type="PROSITE" id="PS51063"/>
    </source>
</evidence>
<protein>
    <submittedName>
        <fullName evidence="10">Cyclic nucleotide-binding protein</fullName>
    </submittedName>
</protein>
<gene>
    <name evidence="10" type="ORF">CGK74_12980</name>
</gene>
<dbReference type="OrthoDB" id="952521at2"/>
<dbReference type="SUPFAM" id="SSF56762">
    <property type="entry name" value="HydB/Nqo4-like"/>
    <property type="match status" value="1"/>
</dbReference>
<proteinExistence type="predicted"/>
<dbReference type="PROSITE" id="PS50042">
    <property type="entry name" value="CNMP_BINDING_3"/>
    <property type="match status" value="1"/>
</dbReference>
<dbReference type="AlphaFoldDB" id="A0A235EXI8"/>
<evidence type="ECO:0000256" key="3">
    <source>
        <dbReference type="ARBA" id="ARBA00022989"/>
    </source>
</evidence>
<dbReference type="SMART" id="SM00419">
    <property type="entry name" value="HTH_CRP"/>
    <property type="match status" value="1"/>
</dbReference>
<keyword evidence="5" id="KW-0238">DNA-binding</keyword>
<dbReference type="InterPro" id="IPR036390">
    <property type="entry name" value="WH_DNA-bd_sf"/>
</dbReference>
<accession>A0A235EXI8</accession>
<dbReference type="PANTHER" id="PTHR24567">
    <property type="entry name" value="CRP FAMILY TRANSCRIPTIONAL REGULATORY PROTEIN"/>
    <property type="match status" value="1"/>
</dbReference>
<evidence type="ECO:0000256" key="4">
    <source>
        <dbReference type="ARBA" id="ARBA00023015"/>
    </source>
</evidence>
<dbReference type="Pfam" id="PF00027">
    <property type="entry name" value="cNMP_binding"/>
    <property type="match status" value="1"/>
</dbReference>
<evidence type="ECO:0000313" key="10">
    <source>
        <dbReference type="EMBL" id="OYD53135.1"/>
    </source>
</evidence>
<evidence type="ECO:0000256" key="1">
    <source>
        <dbReference type="ARBA" id="ARBA00004141"/>
    </source>
</evidence>
<keyword evidence="4" id="KW-0805">Transcription regulation</keyword>
<dbReference type="InterPro" id="IPR000595">
    <property type="entry name" value="cNMP-bd_dom"/>
</dbReference>
<dbReference type="RefSeq" id="WP_094268879.1">
    <property type="nucleotide sequence ID" value="NZ_NOIH01000015.1"/>
</dbReference>
<evidence type="ECO:0000259" key="8">
    <source>
        <dbReference type="PROSITE" id="PS50042"/>
    </source>
</evidence>